<keyword evidence="3 7" id="KW-0560">Oxidoreductase</keyword>
<dbReference type="EMBL" id="MDCJ01000007">
    <property type="protein sequence ID" value="ODS05416.1"/>
    <property type="molecule type" value="Genomic_DNA"/>
</dbReference>
<sequence length="385" mass="41201">MTHFNHYQPTKLSFGPGNVNQIGQMVAQYGRRCLVVSEPIFDAVKPAYERIFALLAEQQIEVTHFDGVVPNPPTTVVELGRQVGVAAGCDVVLAIGGGSSIDTAKIIAATMNVDTIDWAHWFANYDSPFGDVKALPAPTMPLIAIPTTSGTGSQVTHAAVITDLESHSKLTLFHPEFYPCEAIIDPELMLTLPPRMTAMTGFDAFSHAFESYTGTKPSPLVDSLALEAMKLVVENLPHVVANGSDLEGRCRLATADTLGGISLANGGAGAPHPLGEILGSSKTNLPHGLTLAVVYPAYVQLQWRKQPERYAKVAELFGAVGSTEEKAQSLAQHMVTFLQQIGLEHNLTQVGVTEEDVAALEPAFCFNLPLTSGDEMKTILRASLA</sequence>
<dbReference type="InterPro" id="IPR018211">
    <property type="entry name" value="ADH_Fe_CS"/>
</dbReference>
<dbReference type="KEGG" id="vsc:VSVS12_03163"/>
<comment type="similarity">
    <text evidence="2">Belongs to the iron-containing alcohol dehydrogenase family.</text>
</comment>
<evidence type="ECO:0000256" key="1">
    <source>
        <dbReference type="ARBA" id="ARBA00001962"/>
    </source>
</evidence>
<keyword evidence="4" id="KW-0520">NAD</keyword>
<accession>A0A1B1NT07</accession>
<dbReference type="Gene3D" id="3.40.50.1970">
    <property type="match status" value="1"/>
</dbReference>
<name>A0A1B1NT07_9VIBR</name>
<comment type="cofactor">
    <cofactor evidence="1">
        <name>Fe cation</name>
        <dbReference type="ChEBI" id="CHEBI:24875"/>
    </cofactor>
</comment>
<evidence type="ECO:0000256" key="4">
    <source>
        <dbReference type="ARBA" id="ARBA00023027"/>
    </source>
</evidence>
<gene>
    <name evidence="7" type="ORF">VSF3289_04557</name>
</gene>
<dbReference type="PANTHER" id="PTHR11496:SF102">
    <property type="entry name" value="ALCOHOL DEHYDROGENASE 4"/>
    <property type="match status" value="1"/>
</dbReference>
<evidence type="ECO:0000256" key="3">
    <source>
        <dbReference type="ARBA" id="ARBA00023002"/>
    </source>
</evidence>
<evidence type="ECO:0000259" key="6">
    <source>
        <dbReference type="Pfam" id="PF25137"/>
    </source>
</evidence>
<feature type="domain" description="Fe-containing alcohol dehydrogenase-like C-terminal" evidence="6">
    <location>
        <begin position="197"/>
        <end position="360"/>
    </location>
</feature>
<comment type="caution">
    <text evidence="7">The sequence shown here is derived from an EMBL/GenBank/DDBJ whole genome shotgun (WGS) entry which is preliminary data.</text>
</comment>
<evidence type="ECO:0000313" key="8">
    <source>
        <dbReference type="Proteomes" id="UP000095131"/>
    </source>
</evidence>
<dbReference type="CDD" id="cd08185">
    <property type="entry name" value="Fe-ADH-like"/>
    <property type="match status" value="1"/>
</dbReference>
<evidence type="ECO:0000313" key="7">
    <source>
        <dbReference type="EMBL" id="ODS05416.1"/>
    </source>
</evidence>
<feature type="domain" description="Alcohol dehydrogenase iron-type/glycerol dehydrogenase GldA" evidence="5">
    <location>
        <begin position="9"/>
        <end position="186"/>
    </location>
</feature>
<dbReference type="RefSeq" id="WP_009733785.1">
    <property type="nucleotide sequence ID" value="NZ_CP016308.1"/>
</dbReference>
<dbReference type="GO" id="GO:0046872">
    <property type="term" value="F:metal ion binding"/>
    <property type="evidence" value="ECO:0007669"/>
    <property type="project" value="InterPro"/>
</dbReference>
<dbReference type="InterPro" id="IPR039697">
    <property type="entry name" value="Alcohol_dehydrogenase_Fe"/>
</dbReference>
<dbReference type="AlphaFoldDB" id="A0A1B1NT07"/>
<dbReference type="InterPro" id="IPR056798">
    <property type="entry name" value="ADH_Fe_C"/>
</dbReference>
<dbReference type="Pfam" id="PF25137">
    <property type="entry name" value="ADH_Fe_C"/>
    <property type="match status" value="1"/>
</dbReference>
<dbReference type="PANTHER" id="PTHR11496">
    <property type="entry name" value="ALCOHOL DEHYDROGENASE"/>
    <property type="match status" value="1"/>
</dbReference>
<organism evidence="7 8">
    <name type="scientific">Vibrio scophthalmi</name>
    <dbReference type="NCBI Taxonomy" id="45658"/>
    <lineage>
        <taxon>Bacteria</taxon>
        <taxon>Pseudomonadati</taxon>
        <taxon>Pseudomonadota</taxon>
        <taxon>Gammaproteobacteria</taxon>
        <taxon>Vibrionales</taxon>
        <taxon>Vibrionaceae</taxon>
        <taxon>Vibrio</taxon>
    </lineage>
</organism>
<dbReference type="FunFam" id="3.40.50.1970:FF:000003">
    <property type="entry name" value="Alcohol dehydrogenase, iron-containing"/>
    <property type="match status" value="1"/>
</dbReference>
<dbReference type="Proteomes" id="UP000095131">
    <property type="component" value="Unassembled WGS sequence"/>
</dbReference>
<dbReference type="PROSITE" id="PS00913">
    <property type="entry name" value="ADH_IRON_1"/>
    <property type="match status" value="1"/>
</dbReference>
<dbReference type="Gene3D" id="1.20.1090.10">
    <property type="entry name" value="Dehydroquinate synthase-like - alpha domain"/>
    <property type="match status" value="1"/>
</dbReference>
<evidence type="ECO:0000259" key="5">
    <source>
        <dbReference type="Pfam" id="PF00465"/>
    </source>
</evidence>
<proteinExistence type="inferred from homology"/>
<dbReference type="GO" id="GO:0004022">
    <property type="term" value="F:alcohol dehydrogenase (NAD+) activity"/>
    <property type="evidence" value="ECO:0007669"/>
    <property type="project" value="UniProtKB-EC"/>
</dbReference>
<dbReference type="PATRIC" id="fig|45658.6.peg.3095"/>
<dbReference type="Pfam" id="PF00465">
    <property type="entry name" value="Fe-ADH"/>
    <property type="match status" value="1"/>
</dbReference>
<dbReference type="SUPFAM" id="SSF56796">
    <property type="entry name" value="Dehydroquinate synthase-like"/>
    <property type="match status" value="1"/>
</dbReference>
<dbReference type="InterPro" id="IPR001670">
    <property type="entry name" value="ADH_Fe/GldA"/>
</dbReference>
<dbReference type="EC" id="1.1.1.1" evidence="7"/>
<dbReference type="OrthoDB" id="9815791at2"/>
<evidence type="ECO:0000256" key="2">
    <source>
        <dbReference type="ARBA" id="ARBA00007358"/>
    </source>
</evidence>
<reference evidence="7 8" key="1">
    <citation type="submission" date="2016-08" db="EMBL/GenBank/DDBJ databases">
        <title>Genome sequencing of Vibrio scophthalmi strain FP3289, an isolated from Paralichthys olivaceus.</title>
        <authorList>
            <person name="Han H.-J."/>
        </authorList>
    </citation>
    <scope>NUCLEOTIDE SEQUENCE [LARGE SCALE GENOMIC DNA]</scope>
    <source>
        <strain evidence="7 8">FP3289</strain>
    </source>
</reference>
<protein>
    <submittedName>
        <fullName evidence="7">Alcohol dehydrogenase</fullName>
        <ecNumber evidence="7">1.1.1.1</ecNumber>
    </submittedName>
</protein>